<gene>
    <name evidence="2" type="ORF">Tco_0890825</name>
</gene>
<evidence type="ECO:0000256" key="1">
    <source>
        <dbReference type="SAM" id="MobiDB-lite"/>
    </source>
</evidence>
<evidence type="ECO:0000313" key="3">
    <source>
        <dbReference type="Proteomes" id="UP001151760"/>
    </source>
</evidence>
<protein>
    <submittedName>
        <fullName evidence="2">Uncharacterized protein</fullName>
    </submittedName>
</protein>
<name>A0ABQ5C2R2_9ASTR</name>
<reference evidence="2" key="1">
    <citation type="journal article" date="2022" name="Int. J. Mol. Sci.">
        <title>Draft Genome of Tanacetum Coccineum: Genomic Comparison of Closely Related Tanacetum-Family Plants.</title>
        <authorList>
            <person name="Yamashiro T."/>
            <person name="Shiraishi A."/>
            <person name="Nakayama K."/>
            <person name="Satake H."/>
        </authorList>
    </citation>
    <scope>NUCLEOTIDE SEQUENCE</scope>
</reference>
<keyword evidence="3" id="KW-1185">Reference proteome</keyword>
<evidence type="ECO:0000313" key="2">
    <source>
        <dbReference type="EMBL" id="GJT20888.1"/>
    </source>
</evidence>
<organism evidence="2 3">
    <name type="scientific">Tanacetum coccineum</name>
    <dbReference type="NCBI Taxonomy" id="301880"/>
    <lineage>
        <taxon>Eukaryota</taxon>
        <taxon>Viridiplantae</taxon>
        <taxon>Streptophyta</taxon>
        <taxon>Embryophyta</taxon>
        <taxon>Tracheophyta</taxon>
        <taxon>Spermatophyta</taxon>
        <taxon>Magnoliopsida</taxon>
        <taxon>eudicotyledons</taxon>
        <taxon>Gunneridae</taxon>
        <taxon>Pentapetalae</taxon>
        <taxon>asterids</taxon>
        <taxon>campanulids</taxon>
        <taxon>Asterales</taxon>
        <taxon>Asteraceae</taxon>
        <taxon>Asteroideae</taxon>
        <taxon>Anthemideae</taxon>
        <taxon>Anthemidinae</taxon>
        <taxon>Tanacetum</taxon>
    </lineage>
</organism>
<comment type="caution">
    <text evidence="2">The sequence shown here is derived from an EMBL/GenBank/DDBJ whole genome shotgun (WGS) entry which is preliminary data.</text>
</comment>
<sequence>MLCSGDVCDVIRRARLRAGSGGGRCVCVSSGVSDLVVDDKNGGGVMVCVLTDSPIVVPLVDVGSSMVVVAVVYGVTGSRGGYGERGRRGGGRRGRGGGEKDIRRRMIGCDGGQGLVVATMIDDGSSGRELEM</sequence>
<dbReference type="Proteomes" id="UP001151760">
    <property type="component" value="Unassembled WGS sequence"/>
</dbReference>
<accession>A0ABQ5C2R2</accession>
<reference evidence="2" key="2">
    <citation type="submission" date="2022-01" db="EMBL/GenBank/DDBJ databases">
        <authorList>
            <person name="Yamashiro T."/>
            <person name="Shiraishi A."/>
            <person name="Satake H."/>
            <person name="Nakayama K."/>
        </authorList>
    </citation>
    <scope>NUCLEOTIDE SEQUENCE</scope>
</reference>
<proteinExistence type="predicted"/>
<feature type="region of interest" description="Disordered" evidence="1">
    <location>
        <begin position="81"/>
        <end position="100"/>
    </location>
</feature>
<dbReference type="EMBL" id="BQNB010013843">
    <property type="protein sequence ID" value="GJT20888.1"/>
    <property type="molecule type" value="Genomic_DNA"/>
</dbReference>